<evidence type="ECO:0000313" key="1">
    <source>
        <dbReference type="EMBL" id="UOQ95758.1"/>
    </source>
</evidence>
<name>A0ABY4H5M8_9BACI</name>
<reference evidence="1 2" key="1">
    <citation type="submission" date="2022-04" db="EMBL/GenBank/DDBJ databases">
        <title>Halobacillus sp. isolated from saltern.</title>
        <authorList>
            <person name="Won M."/>
            <person name="Lee C.-M."/>
            <person name="Woen H.-Y."/>
            <person name="Kwon S.-W."/>
        </authorList>
    </citation>
    <scope>NUCLEOTIDE SEQUENCE [LARGE SCALE GENOMIC DNA]</scope>
    <source>
        <strain evidence="1 2">SSTM10-2</strain>
    </source>
</reference>
<organism evidence="1 2">
    <name type="scientific">Halobacillus shinanisalinarum</name>
    <dbReference type="NCBI Taxonomy" id="2932258"/>
    <lineage>
        <taxon>Bacteria</taxon>
        <taxon>Bacillati</taxon>
        <taxon>Bacillota</taxon>
        <taxon>Bacilli</taxon>
        <taxon>Bacillales</taxon>
        <taxon>Bacillaceae</taxon>
        <taxon>Halobacillus</taxon>
    </lineage>
</organism>
<protein>
    <submittedName>
        <fullName evidence="1">NUDIX hydrolase</fullName>
    </submittedName>
</protein>
<dbReference type="GO" id="GO:0016787">
    <property type="term" value="F:hydrolase activity"/>
    <property type="evidence" value="ECO:0007669"/>
    <property type="project" value="UniProtKB-KW"/>
</dbReference>
<gene>
    <name evidence="1" type="ORF">MUO14_19520</name>
</gene>
<dbReference type="SUPFAM" id="SSF55811">
    <property type="entry name" value="Nudix"/>
    <property type="match status" value="1"/>
</dbReference>
<keyword evidence="2" id="KW-1185">Reference proteome</keyword>
<accession>A0ABY4H5M8</accession>
<dbReference type="RefSeq" id="WP_244755690.1">
    <property type="nucleotide sequence ID" value="NZ_CP095074.1"/>
</dbReference>
<dbReference type="Proteomes" id="UP000831880">
    <property type="component" value="Chromosome"/>
</dbReference>
<evidence type="ECO:0000313" key="2">
    <source>
        <dbReference type="Proteomes" id="UP000831880"/>
    </source>
</evidence>
<keyword evidence="1" id="KW-0378">Hydrolase</keyword>
<dbReference type="Gene3D" id="3.90.79.10">
    <property type="entry name" value="Nucleoside Triphosphate Pyrophosphohydrolase"/>
    <property type="match status" value="1"/>
</dbReference>
<dbReference type="InterPro" id="IPR015797">
    <property type="entry name" value="NUDIX_hydrolase-like_dom_sf"/>
</dbReference>
<proteinExistence type="predicted"/>
<sequence length="105" mass="12139">MKREVLEETGALVTVEGITGVYHNMTLSVVCIVFKGTHHSGEIRPQPGETRDVVFQKMTDENMRQWVTREHFLIRLQDALENEGAAVESYYVKPYTLVHRIESYK</sequence>
<dbReference type="EMBL" id="CP095074">
    <property type="protein sequence ID" value="UOQ95758.1"/>
    <property type="molecule type" value="Genomic_DNA"/>
</dbReference>